<proteinExistence type="predicted"/>
<dbReference type="OrthoDB" id="75850at2759"/>
<evidence type="ECO:0000256" key="2">
    <source>
        <dbReference type="ARBA" id="ARBA00022723"/>
    </source>
</evidence>
<feature type="domain" description="DDE Tnp4" evidence="3">
    <location>
        <begin position="50"/>
        <end position="184"/>
    </location>
</feature>
<reference evidence="4" key="1">
    <citation type="submission" date="2013-12" db="EMBL/GenBank/DDBJ databases">
        <title>The Genome Sequence of Aphanomyces astaci APO3.</title>
        <authorList>
            <consortium name="The Broad Institute Genomics Platform"/>
            <person name="Russ C."/>
            <person name="Tyler B."/>
            <person name="van West P."/>
            <person name="Dieguez-Uribeondo J."/>
            <person name="Young S.K."/>
            <person name="Zeng Q."/>
            <person name="Gargeya S."/>
            <person name="Fitzgerald M."/>
            <person name="Abouelleil A."/>
            <person name="Alvarado L."/>
            <person name="Chapman S.B."/>
            <person name="Gainer-Dewar J."/>
            <person name="Goldberg J."/>
            <person name="Griggs A."/>
            <person name="Gujja S."/>
            <person name="Hansen M."/>
            <person name="Howarth C."/>
            <person name="Imamovic A."/>
            <person name="Ireland A."/>
            <person name="Larimer J."/>
            <person name="McCowan C."/>
            <person name="Murphy C."/>
            <person name="Pearson M."/>
            <person name="Poon T.W."/>
            <person name="Priest M."/>
            <person name="Roberts A."/>
            <person name="Saif S."/>
            <person name="Shea T."/>
            <person name="Sykes S."/>
            <person name="Wortman J."/>
            <person name="Nusbaum C."/>
            <person name="Birren B."/>
        </authorList>
    </citation>
    <scope>NUCLEOTIDE SEQUENCE [LARGE SCALE GENOMIC DNA]</scope>
    <source>
        <strain evidence="4">APO3</strain>
    </source>
</reference>
<dbReference type="GeneID" id="20806661"/>
<evidence type="ECO:0000313" key="4">
    <source>
        <dbReference type="EMBL" id="ETV82890.1"/>
    </source>
</evidence>
<organism evidence="4">
    <name type="scientific">Aphanomyces astaci</name>
    <name type="common">Crayfish plague agent</name>
    <dbReference type="NCBI Taxonomy" id="112090"/>
    <lineage>
        <taxon>Eukaryota</taxon>
        <taxon>Sar</taxon>
        <taxon>Stramenopiles</taxon>
        <taxon>Oomycota</taxon>
        <taxon>Saprolegniomycetes</taxon>
        <taxon>Saprolegniales</taxon>
        <taxon>Verrucalvaceae</taxon>
        <taxon>Aphanomyces</taxon>
    </lineage>
</organism>
<evidence type="ECO:0000259" key="3">
    <source>
        <dbReference type="Pfam" id="PF13359"/>
    </source>
</evidence>
<sequence>MHVINELYAQWGSLLYFNQKLVAKNIDRYCSAVASKGVPLSNVFGFIDGTKRIHCLNDQGVTAPDGIYEHFFGPVEGRRHDATMLRESGLIKYLGGCRNVFWGKAMYGDPAYGIVPYLISGFKGIDLSNEKMQFNKWMSLVRQSVEWNFKLVKTLWAYISFKMLSKIRLSPVAKVVAIAMVLTNCHCCYFRGNQISEFFNLAPPTLRQYLDTLQ</sequence>
<dbReference type="AlphaFoldDB" id="W4GT23"/>
<dbReference type="InterPro" id="IPR027806">
    <property type="entry name" value="HARBI1_dom"/>
</dbReference>
<gene>
    <name evidence="4" type="ORF">H257_04665</name>
</gene>
<keyword evidence="2" id="KW-0479">Metal-binding</keyword>
<protein>
    <recommendedName>
        <fullName evidence="3">DDE Tnp4 domain-containing protein</fullName>
    </recommendedName>
</protein>
<evidence type="ECO:0000256" key="1">
    <source>
        <dbReference type="ARBA" id="ARBA00001968"/>
    </source>
</evidence>
<accession>W4GT23</accession>
<name>W4GT23_APHAT</name>
<dbReference type="VEuPathDB" id="FungiDB:H257_04665"/>
<dbReference type="GO" id="GO:0046872">
    <property type="term" value="F:metal ion binding"/>
    <property type="evidence" value="ECO:0007669"/>
    <property type="project" value="UniProtKB-KW"/>
</dbReference>
<dbReference type="RefSeq" id="XP_009827561.1">
    <property type="nucleotide sequence ID" value="XM_009829259.1"/>
</dbReference>
<dbReference type="EMBL" id="KI913121">
    <property type="protein sequence ID" value="ETV82890.1"/>
    <property type="molecule type" value="Genomic_DNA"/>
</dbReference>
<dbReference type="Pfam" id="PF13359">
    <property type="entry name" value="DDE_Tnp_4"/>
    <property type="match status" value="1"/>
</dbReference>
<comment type="cofactor">
    <cofactor evidence="1">
        <name>a divalent metal cation</name>
        <dbReference type="ChEBI" id="CHEBI:60240"/>
    </cofactor>
</comment>